<proteinExistence type="inferred from homology"/>
<accession>A0ABV0YDJ7</accession>
<evidence type="ECO:0000259" key="7">
    <source>
        <dbReference type="PROSITE" id="PS51456"/>
    </source>
</evidence>
<dbReference type="SUPFAM" id="SSF52540">
    <property type="entry name" value="P-loop containing nucleoside triphosphate hydrolases"/>
    <property type="match status" value="1"/>
</dbReference>
<keyword evidence="5 6" id="KW-0009">Actin-binding</keyword>
<evidence type="ECO:0000256" key="5">
    <source>
        <dbReference type="ARBA" id="ARBA00023203"/>
    </source>
</evidence>
<keyword evidence="4" id="KW-0505">Motor protein</keyword>
<dbReference type="Pfam" id="PF00063">
    <property type="entry name" value="Myosin_head"/>
    <property type="match status" value="1"/>
</dbReference>
<dbReference type="PROSITE" id="PS51456">
    <property type="entry name" value="MYOSIN_MOTOR"/>
    <property type="match status" value="1"/>
</dbReference>
<evidence type="ECO:0000313" key="9">
    <source>
        <dbReference type="Proteomes" id="UP001469553"/>
    </source>
</evidence>
<organism evidence="8 9">
    <name type="scientific">Ameca splendens</name>
    <dbReference type="NCBI Taxonomy" id="208324"/>
    <lineage>
        <taxon>Eukaryota</taxon>
        <taxon>Metazoa</taxon>
        <taxon>Chordata</taxon>
        <taxon>Craniata</taxon>
        <taxon>Vertebrata</taxon>
        <taxon>Euteleostomi</taxon>
        <taxon>Actinopterygii</taxon>
        <taxon>Neopterygii</taxon>
        <taxon>Teleostei</taxon>
        <taxon>Neoteleostei</taxon>
        <taxon>Acanthomorphata</taxon>
        <taxon>Ovalentaria</taxon>
        <taxon>Atherinomorphae</taxon>
        <taxon>Cyprinodontiformes</taxon>
        <taxon>Goodeidae</taxon>
        <taxon>Ameca</taxon>
    </lineage>
</organism>
<keyword evidence="9" id="KW-1185">Reference proteome</keyword>
<protein>
    <recommendedName>
        <fullName evidence="7">Myosin motor domain-containing protein</fullName>
    </recommendedName>
</protein>
<feature type="domain" description="Myosin motor" evidence="7">
    <location>
        <begin position="17"/>
        <end position="160"/>
    </location>
</feature>
<evidence type="ECO:0000256" key="2">
    <source>
        <dbReference type="ARBA" id="ARBA00022840"/>
    </source>
</evidence>
<dbReference type="Gene3D" id="3.40.850.10">
    <property type="entry name" value="Kinesin motor domain"/>
    <property type="match status" value="1"/>
</dbReference>
<dbReference type="Proteomes" id="UP001469553">
    <property type="component" value="Unassembled WGS sequence"/>
</dbReference>
<dbReference type="InterPro" id="IPR001609">
    <property type="entry name" value="Myosin_head_motor_dom-like"/>
</dbReference>
<comment type="caution">
    <text evidence="6">Lacks conserved residue(s) required for the propagation of feature annotation.</text>
</comment>
<evidence type="ECO:0000256" key="1">
    <source>
        <dbReference type="ARBA" id="ARBA00022741"/>
    </source>
</evidence>
<comment type="similarity">
    <text evidence="6">Belongs to the TRAFAC class myosin-kinesin ATPase superfamily. Myosin family.</text>
</comment>
<dbReference type="InterPro" id="IPR036961">
    <property type="entry name" value="Kinesin_motor_dom_sf"/>
</dbReference>
<keyword evidence="2" id="KW-0067">ATP-binding</keyword>
<name>A0ABV0YDJ7_9TELE</name>
<reference evidence="8 9" key="1">
    <citation type="submission" date="2021-06" db="EMBL/GenBank/DDBJ databases">
        <authorList>
            <person name="Palmer J.M."/>
        </authorList>
    </citation>
    <scope>NUCLEOTIDE SEQUENCE [LARGE SCALE GENOMIC DNA]</scope>
    <source>
        <strain evidence="8 9">AS_MEX2019</strain>
        <tissue evidence="8">Muscle</tissue>
    </source>
</reference>
<evidence type="ECO:0000256" key="3">
    <source>
        <dbReference type="ARBA" id="ARBA00023123"/>
    </source>
</evidence>
<dbReference type="PANTHER" id="PTHR13140:SF852">
    <property type="entry name" value="UNCONVENTIONAL MYOSIN-IH ISOFORM X1"/>
    <property type="match status" value="1"/>
</dbReference>
<keyword evidence="1" id="KW-0547">Nucleotide-binding</keyword>
<dbReference type="InterPro" id="IPR027417">
    <property type="entry name" value="P-loop_NTPase"/>
</dbReference>
<keyword evidence="3 6" id="KW-0518">Myosin</keyword>
<dbReference type="PANTHER" id="PTHR13140">
    <property type="entry name" value="MYOSIN"/>
    <property type="match status" value="1"/>
</dbReference>
<evidence type="ECO:0000313" key="8">
    <source>
        <dbReference type="EMBL" id="MEQ2291817.1"/>
    </source>
</evidence>
<evidence type="ECO:0000256" key="4">
    <source>
        <dbReference type="ARBA" id="ARBA00023175"/>
    </source>
</evidence>
<dbReference type="EMBL" id="JAHRIP010029451">
    <property type="protein sequence ID" value="MEQ2291817.1"/>
    <property type="molecule type" value="Genomic_DNA"/>
</dbReference>
<evidence type="ECO:0000256" key="6">
    <source>
        <dbReference type="PROSITE-ProRule" id="PRU00782"/>
    </source>
</evidence>
<gene>
    <name evidence="8" type="ORF">AMECASPLE_016809</name>
</gene>
<comment type="caution">
    <text evidence="8">The sequence shown here is derived from an EMBL/GenBank/DDBJ whole genome shotgun (WGS) entry which is preliminary data.</text>
</comment>
<sequence length="160" mass="18143">MQGRLDMEGALTARDRVGIQDFVLLDETTEVAVISNLKKRFTKDLIYTYIGTLLVSVNPYKELDIYSKKQMDVYMGVNFFELPPHMIVVEFAVSCPREEFEQEIPKTEKVSVNEVNSRLPEKDATDIAALDAYGQSRRSSRHCMLPVCASPRSECFPQAA</sequence>